<protein>
    <submittedName>
        <fullName evidence="1">Uncharacterized protein</fullName>
    </submittedName>
</protein>
<accession>A0ABV9STK8</accession>
<evidence type="ECO:0000313" key="1">
    <source>
        <dbReference type="EMBL" id="MFC4869654.1"/>
    </source>
</evidence>
<reference evidence="2" key="1">
    <citation type="journal article" date="2019" name="Int. J. Syst. Evol. Microbiol.">
        <title>The Global Catalogue of Microorganisms (GCM) 10K type strain sequencing project: providing services to taxonomists for standard genome sequencing and annotation.</title>
        <authorList>
            <consortium name="The Broad Institute Genomics Platform"/>
            <consortium name="The Broad Institute Genome Sequencing Center for Infectious Disease"/>
            <person name="Wu L."/>
            <person name="Ma J."/>
        </authorList>
    </citation>
    <scope>NUCLEOTIDE SEQUENCE [LARGE SCALE GENOMIC DNA]</scope>
    <source>
        <strain evidence="2">CGMCC 4.7304</strain>
    </source>
</reference>
<sequence length="173" mass="17587">MAHGRSDRGAAGSDGAAGLPDWAREPVLLGCHGGAGTTTLRILLRTPWELGTYSVERSEIDTFGRPLVLVTRDSVAAAARAAEVADHVAASGAAIAAVAVVADGSGPEPRAAADLLSRAGRHASALVRIPFVAGLRQVDVAEADRVRLPKKAQQALAEITAACDRAAAATLAP</sequence>
<dbReference type="RefSeq" id="WP_344141007.1">
    <property type="nucleotide sequence ID" value="NZ_BAAAQI010000002.1"/>
</dbReference>
<proteinExistence type="predicted"/>
<gene>
    <name evidence="1" type="ORF">ACFPCZ_23750</name>
</gene>
<dbReference type="Proteomes" id="UP001595858">
    <property type="component" value="Unassembled WGS sequence"/>
</dbReference>
<evidence type="ECO:0000313" key="2">
    <source>
        <dbReference type="Proteomes" id="UP001595858"/>
    </source>
</evidence>
<organism evidence="1 2">
    <name type="scientific">Streptomonospora arabica</name>
    <dbReference type="NCBI Taxonomy" id="412417"/>
    <lineage>
        <taxon>Bacteria</taxon>
        <taxon>Bacillati</taxon>
        <taxon>Actinomycetota</taxon>
        <taxon>Actinomycetes</taxon>
        <taxon>Streptosporangiales</taxon>
        <taxon>Nocardiopsidaceae</taxon>
        <taxon>Streptomonospora</taxon>
    </lineage>
</organism>
<name>A0ABV9STK8_9ACTN</name>
<dbReference type="EMBL" id="JBHSIY010000029">
    <property type="protein sequence ID" value="MFC4869654.1"/>
    <property type="molecule type" value="Genomic_DNA"/>
</dbReference>
<comment type="caution">
    <text evidence="1">The sequence shown here is derived from an EMBL/GenBank/DDBJ whole genome shotgun (WGS) entry which is preliminary data.</text>
</comment>
<keyword evidence="2" id="KW-1185">Reference proteome</keyword>